<dbReference type="Gene3D" id="2.30.30.140">
    <property type="match status" value="1"/>
</dbReference>
<dbReference type="EMBL" id="JBBNAE010000001">
    <property type="protein sequence ID" value="KAK9154617.1"/>
    <property type="molecule type" value="Genomic_DNA"/>
</dbReference>
<dbReference type="InterPro" id="IPR005491">
    <property type="entry name" value="ENT_dom"/>
</dbReference>
<feature type="compositionally biased region" description="Basic and acidic residues" evidence="6">
    <location>
        <begin position="305"/>
        <end position="315"/>
    </location>
</feature>
<feature type="compositionally biased region" description="Acidic residues" evidence="6">
    <location>
        <begin position="1"/>
        <end position="15"/>
    </location>
</feature>
<evidence type="ECO:0000313" key="8">
    <source>
        <dbReference type="EMBL" id="KAK9154617.1"/>
    </source>
</evidence>
<comment type="subcellular location">
    <subcellularLocation>
        <location evidence="1">Nucleus</location>
    </subcellularLocation>
</comment>
<dbReference type="AlphaFoldDB" id="A0AAP0KL64"/>
<feature type="compositionally biased region" description="Low complexity" evidence="6">
    <location>
        <begin position="156"/>
        <end position="169"/>
    </location>
</feature>
<evidence type="ECO:0000256" key="6">
    <source>
        <dbReference type="SAM" id="MobiDB-lite"/>
    </source>
</evidence>
<feature type="compositionally biased region" description="Acidic residues" evidence="6">
    <location>
        <begin position="471"/>
        <end position="480"/>
    </location>
</feature>
<evidence type="ECO:0000256" key="2">
    <source>
        <dbReference type="ARBA" id="ARBA00022553"/>
    </source>
</evidence>
<comment type="caution">
    <text evidence="8">The sequence shown here is derived from an EMBL/GenBank/DDBJ whole genome shotgun (WGS) entry which is preliminary data.</text>
</comment>
<reference evidence="8 9" key="1">
    <citation type="submission" date="2024-01" db="EMBL/GenBank/DDBJ databases">
        <title>Genome assemblies of Stephania.</title>
        <authorList>
            <person name="Yang L."/>
        </authorList>
    </citation>
    <scope>NUCLEOTIDE SEQUENCE [LARGE SCALE GENOMIC DNA]</scope>
    <source>
        <strain evidence="8">QJT</strain>
        <tissue evidence="8">Leaf</tissue>
    </source>
</reference>
<feature type="region of interest" description="Disordered" evidence="6">
    <location>
        <begin position="128"/>
        <end position="242"/>
    </location>
</feature>
<evidence type="ECO:0000256" key="1">
    <source>
        <dbReference type="ARBA" id="ARBA00004123"/>
    </source>
</evidence>
<dbReference type="FunFam" id="1.10.1240.40:FF:000004">
    <property type="entry name" value="Protein EMSY-LIKE 4"/>
    <property type="match status" value="1"/>
</dbReference>
<dbReference type="GO" id="GO:0005634">
    <property type="term" value="C:nucleus"/>
    <property type="evidence" value="ECO:0007669"/>
    <property type="project" value="UniProtKB-SubCell"/>
</dbReference>
<evidence type="ECO:0000313" key="9">
    <source>
        <dbReference type="Proteomes" id="UP001417504"/>
    </source>
</evidence>
<feature type="region of interest" description="Disordered" evidence="6">
    <location>
        <begin position="416"/>
        <end position="480"/>
    </location>
</feature>
<gene>
    <name evidence="8" type="ORF">Sjap_002097</name>
</gene>
<keyword evidence="2" id="KW-0597">Phosphoprotein</keyword>
<dbReference type="PANTHER" id="PTHR33432:SF27">
    <property type="entry name" value="PROTEIN EMSY-LIKE 3"/>
    <property type="match status" value="1"/>
</dbReference>
<dbReference type="Gene3D" id="1.10.1240.40">
    <property type="entry name" value="ENT domain"/>
    <property type="match status" value="1"/>
</dbReference>
<organism evidence="8 9">
    <name type="scientific">Stephania japonica</name>
    <dbReference type="NCBI Taxonomy" id="461633"/>
    <lineage>
        <taxon>Eukaryota</taxon>
        <taxon>Viridiplantae</taxon>
        <taxon>Streptophyta</taxon>
        <taxon>Embryophyta</taxon>
        <taxon>Tracheophyta</taxon>
        <taxon>Spermatophyta</taxon>
        <taxon>Magnoliopsida</taxon>
        <taxon>Ranunculales</taxon>
        <taxon>Menispermaceae</taxon>
        <taxon>Menispermoideae</taxon>
        <taxon>Cissampelideae</taxon>
        <taxon>Stephania</taxon>
    </lineage>
</organism>
<dbReference type="CDD" id="cd20404">
    <property type="entry name" value="Tudor_Agenet_AtEML-like"/>
    <property type="match status" value="1"/>
</dbReference>
<feature type="region of interest" description="Disordered" evidence="6">
    <location>
        <begin position="305"/>
        <end position="364"/>
    </location>
</feature>
<dbReference type="SMART" id="SM01191">
    <property type="entry name" value="ENT"/>
    <property type="match status" value="1"/>
</dbReference>
<dbReference type="Proteomes" id="UP001417504">
    <property type="component" value="Unassembled WGS sequence"/>
</dbReference>
<dbReference type="GO" id="GO:0050832">
    <property type="term" value="P:defense response to fungus"/>
    <property type="evidence" value="ECO:0007669"/>
    <property type="project" value="InterPro"/>
</dbReference>
<keyword evidence="5" id="KW-0539">Nucleus</keyword>
<evidence type="ECO:0000256" key="5">
    <source>
        <dbReference type="ARBA" id="ARBA00023242"/>
    </source>
</evidence>
<feature type="domain" description="ENT" evidence="7">
    <location>
        <begin position="50"/>
        <end position="138"/>
    </location>
</feature>
<dbReference type="InterPro" id="IPR036142">
    <property type="entry name" value="ENT_dom-like_sf"/>
</dbReference>
<proteinExistence type="predicted"/>
<name>A0AAP0KL64_9MAGN</name>
<dbReference type="SUPFAM" id="SSF63748">
    <property type="entry name" value="Tudor/PWWP/MBT"/>
    <property type="match status" value="1"/>
</dbReference>
<protein>
    <recommendedName>
        <fullName evidence="7">ENT domain-containing protein</fullName>
    </recommendedName>
</protein>
<evidence type="ECO:0000256" key="3">
    <source>
        <dbReference type="ARBA" id="ARBA00022821"/>
    </source>
</evidence>
<accession>A0AAP0KL64</accession>
<keyword evidence="4" id="KW-0175">Coiled coil</keyword>
<sequence>MDYELSDSSGTDDDLPPSHHNRVQRVGRVAGNGRSAGLGSVPYSRTHNDMETQIHLIEQEAYGSVLRAFKAQSDAITWEKEGLMTELRKELRISDEENRELLSRVNADDIIRRIREWRQAGGGIQASMHNASQPIHDPLPSPTVSISRKKQKTAQNSLSLNASNSGLHSQPVAGSMQPSSSAAKRGSTIGAKGKKSKSGQVLHSVPSLKSIQYPPTGPGGRGPVASRGSSGALVGNEPAEPSTYDLVGRKVKTRWPDDQNFYDAVITDYNPVEGRHALHYDIGTANETMEWVNLKEIPPEDIKWVDEDPGIHRGDPNGLGRGVKKMISRGNTLPSTGRGRGSTKGQTKKDLLPSQNGIGKKTSDDIEILHTDTLIKEVERVFNGTHPDPLEIEKAKKALKEHEQALVDAIARLADASDGESDEGGHTYSHGQSMNREHGWPKRQYTGEVRGDGSDGEQMDRDGRVASEDQHDGEDGDDDI</sequence>
<keyword evidence="3" id="KW-0611">Plant defense</keyword>
<dbReference type="PROSITE" id="PS51138">
    <property type="entry name" value="ENT"/>
    <property type="match status" value="1"/>
</dbReference>
<keyword evidence="9" id="KW-1185">Reference proteome</keyword>
<feature type="region of interest" description="Disordered" evidence="6">
    <location>
        <begin position="1"/>
        <end position="45"/>
    </location>
</feature>
<feature type="compositionally biased region" description="Basic and acidic residues" evidence="6">
    <location>
        <begin position="449"/>
        <end position="470"/>
    </location>
</feature>
<evidence type="ECO:0000256" key="4">
    <source>
        <dbReference type="ARBA" id="ARBA00023054"/>
    </source>
</evidence>
<dbReference type="InterPro" id="IPR033485">
    <property type="entry name" value="EMSY-LIKE_plant"/>
</dbReference>
<dbReference type="PANTHER" id="PTHR33432">
    <property type="entry name" value="PROTEIN EMSY-LIKE 4"/>
    <property type="match status" value="1"/>
</dbReference>
<dbReference type="SUPFAM" id="SSF158639">
    <property type="entry name" value="ENT-like"/>
    <property type="match status" value="1"/>
</dbReference>
<evidence type="ECO:0000259" key="7">
    <source>
        <dbReference type="PROSITE" id="PS51138"/>
    </source>
</evidence>
<dbReference type="Pfam" id="PF03735">
    <property type="entry name" value="ENT"/>
    <property type="match status" value="1"/>
</dbReference>